<dbReference type="InterPro" id="IPR051158">
    <property type="entry name" value="Metallophosphoesterase_sf"/>
</dbReference>
<evidence type="ECO:0000256" key="2">
    <source>
        <dbReference type="ARBA" id="ARBA00022801"/>
    </source>
</evidence>
<sequence>MVAASGVKGEDRLNILIIAIVIIILGMIVENIRELHGFRTTVYKIASPKLMGLQEEKRIVFLSDLHNYSYGEENGRLFQAIISARPDLILIGGDMLVRKDGNSYEDTLRFLCRLPSICKVYYANGNHEQKLKERPEAYSQSYKDYQSRLCSAGIVFLENESVRIPWDGAGICITGLEIGLDGYRKFGRRPMEEEEIESRVGAADSSYQILLAHNPAYVEAYRKWGADLILSGHLHGGIVRIPGIGGVIAPDLTLFPKYSGDIYREEDATVVVSKGLGAHSVPIRLLNPAEMVVLVLNED</sequence>
<dbReference type="Pfam" id="PF00149">
    <property type="entry name" value="Metallophos"/>
    <property type="match status" value="1"/>
</dbReference>
<dbReference type="EMBL" id="VUMB01000003">
    <property type="protein sequence ID" value="MSS39143.1"/>
    <property type="molecule type" value="Genomic_DNA"/>
</dbReference>
<dbReference type="PANTHER" id="PTHR31302">
    <property type="entry name" value="TRANSMEMBRANE PROTEIN WITH METALLOPHOSPHOESTERASE DOMAIN-RELATED"/>
    <property type="match status" value="1"/>
</dbReference>
<dbReference type="Proteomes" id="UP000462363">
    <property type="component" value="Unassembled WGS sequence"/>
</dbReference>
<accession>A0A844F3D5</accession>
<dbReference type="GeneID" id="62697362"/>
<feature type="domain" description="Calcineurin-like phosphoesterase" evidence="4">
    <location>
        <begin position="58"/>
        <end position="236"/>
    </location>
</feature>
<dbReference type="Gene3D" id="3.60.21.10">
    <property type="match status" value="1"/>
</dbReference>
<keyword evidence="3" id="KW-0472">Membrane</keyword>
<dbReference type="GO" id="GO:0046872">
    <property type="term" value="F:metal ion binding"/>
    <property type="evidence" value="ECO:0007669"/>
    <property type="project" value="UniProtKB-KW"/>
</dbReference>
<dbReference type="InterPro" id="IPR029052">
    <property type="entry name" value="Metallo-depent_PP-like"/>
</dbReference>
<keyword evidence="3" id="KW-1133">Transmembrane helix</keyword>
<evidence type="ECO:0000313" key="5">
    <source>
        <dbReference type="EMBL" id="MSS39143.1"/>
    </source>
</evidence>
<dbReference type="GO" id="GO:0016020">
    <property type="term" value="C:membrane"/>
    <property type="evidence" value="ECO:0007669"/>
    <property type="project" value="GOC"/>
</dbReference>
<name>A0A844F3D5_CLOSV</name>
<comment type="caution">
    <text evidence="5">The sequence shown here is derived from an EMBL/GenBank/DDBJ whole genome shotgun (WGS) entry which is preliminary data.</text>
</comment>
<keyword evidence="3" id="KW-0812">Transmembrane</keyword>
<feature type="transmembrane region" description="Helical" evidence="3">
    <location>
        <begin position="12"/>
        <end position="29"/>
    </location>
</feature>
<organism evidence="5 6">
    <name type="scientific">Clostridium scindens (strain JCM 10418 / VPI 12708)</name>
    <dbReference type="NCBI Taxonomy" id="29347"/>
    <lineage>
        <taxon>Bacteria</taxon>
        <taxon>Bacillati</taxon>
        <taxon>Bacillota</taxon>
        <taxon>Clostridia</taxon>
        <taxon>Lachnospirales</taxon>
        <taxon>Lachnospiraceae</taxon>
    </lineage>
</organism>
<reference evidence="5 6" key="1">
    <citation type="submission" date="2019-08" db="EMBL/GenBank/DDBJ databases">
        <title>In-depth cultivation of the pig gut microbiome towards novel bacterial diversity and tailored functional studies.</title>
        <authorList>
            <person name="Wylensek D."/>
            <person name="Hitch T.C.A."/>
            <person name="Clavel T."/>
        </authorList>
    </citation>
    <scope>NUCLEOTIDE SEQUENCE [LARGE SCALE GENOMIC DNA]</scope>
    <source>
        <strain evidence="5 6">BL-389-WT-3D</strain>
    </source>
</reference>
<evidence type="ECO:0000256" key="3">
    <source>
        <dbReference type="SAM" id="Phobius"/>
    </source>
</evidence>
<keyword evidence="1" id="KW-0479">Metal-binding</keyword>
<keyword evidence="2" id="KW-0378">Hydrolase</keyword>
<proteinExistence type="predicted"/>
<dbReference type="RefSeq" id="WP_004606750.1">
    <property type="nucleotide sequence ID" value="NZ_AP024846.1"/>
</dbReference>
<dbReference type="GO" id="GO:0009245">
    <property type="term" value="P:lipid A biosynthetic process"/>
    <property type="evidence" value="ECO:0007669"/>
    <property type="project" value="TreeGrafter"/>
</dbReference>
<gene>
    <name evidence="5" type="ORF">FYJ37_01930</name>
</gene>
<dbReference type="GO" id="GO:0008758">
    <property type="term" value="F:UDP-2,3-diacylglucosamine hydrolase activity"/>
    <property type="evidence" value="ECO:0007669"/>
    <property type="project" value="TreeGrafter"/>
</dbReference>
<dbReference type="InterPro" id="IPR004843">
    <property type="entry name" value="Calcineurin-like_PHP"/>
</dbReference>
<dbReference type="SUPFAM" id="SSF56300">
    <property type="entry name" value="Metallo-dependent phosphatases"/>
    <property type="match status" value="1"/>
</dbReference>
<evidence type="ECO:0000256" key="1">
    <source>
        <dbReference type="ARBA" id="ARBA00022723"/>
    </source>
</evidence>
<dbReference type="PANTHER" id="PTHR31302:SF31">
    <property type="entry name" value="PHOSPHODIESTERASE YAEI"/>
    <property type="match status" value="1"/>
</dbReference>
<evidence type="ECO:0000259" key="4">
    <source>
        <dbReference type="Pfam" id="PF00149"/>
    </source>
</evidence>
<evidence type="ECO:0000313" key="6">
    <source>
        <dbReference type="Proteomes" id="UP000462363"/>
    </source>
</evidence>
<protein>
    <submittedName>
        <fullName evidence="5">Metallophosphoesterase</fullName>
    </submittedName>
</protein>
<dbReference type="AlphaFoldDB" id="A0A844F3D5"/>